<feature type="domain" description="K Homology" evidence="5">
    <location>
        <begin position="297"/>
        <end position="370"/>
    </location>
</feature>
<feature type="domain" description="K Homology" evidence="5">
    <location>
        <begin position="131"/>
        <end position="209"/>
    </location>
</feature>
<dbReference type="CDD" id="cd22448">
    <property type="entry name" value="KH-I_ScSCP160_rpt3"/>
    <property type="match status" value="1"/>
</dbReference>
<sequence>MSTHAMPNDFPELGSAPRPAANVAPVWLARTPETSAPASGTTTPAPEASTAPSLSIPGQYKEYLILQPDDILPREQLKRPLPDIIKDFNRRSRAQIKIAPHADNMLRIEATGPKGDSTTQSLKDFVGLIGAKLKLELDVQRWARPHIIGKGGATIKALQEKTGARIHVPKEDGQAPAEGEDDDQLIRVIVEGNTQQAAHARNLIFEIMGDRAGTVNLAMKEIPAEFYPFIAGDAKPLEQEYGIQIRVPAAQPFSSTPPTAQASGRPDFFAATDSFIQLRGDRYAAKAVRAKIEERVQELRDQLAVEPVHIQPGRHQFIIGEKGISMEQFFEETGCTIVMPNDEDEDMVQVIGPSHQTAAGVQKTVSLAMDMQCVNIDISRFHRQAPGGAAVHARNVTRYLRQKRELERVGSLHNVHFNTPFSEQGALPWELYARDGASIVRAQAEIKAMVDAHPPARMATAAVDPFYHQYIRKEVSPHVRQNFGVHLVVPEASEPNAPILLVYEGSSSPDSYQIARDQPKQQDIKEMQRGLQDAQRHILDLMNQREAVSSKTIEVPVQYHTKLQKFIKNEQDNASNPIRARVSNTGESVHIRGPSSVVDWLTAKCLEFVEQEKQDEKERGFILEFEFPQKFANHLIGKGGSNIRELREKFDVEIQVNDGKVQLTGPKAKAEAAKTHINALARQLQDEATHVLKIDPKFHREIIGAQGNQVNKLQTRYKVLVFFPRNNTKNAKDDESLADSASDAGKGRRQQAPDEVIIRGPKRGADEARDELLSLLQYLKDTSFTASVTVQKKQVPSLIGSGGAALEQLRQSTGAKIDVPSAKESAEDQVDIQIKGTKTQVAAAKKILEEKKAIFDDTVVKKIEVPRKYHRALIGTGGSTLRDIVVKAGGSEDQREMARTIQFPKQDADGDTIKVEGRSEVVDKIVARIEAMVAERESQVTDGLDVPVEKHRSIVGRGGETKRKIEEQFKVSIDVPRQGSGNTSVKIVGQSADVEKAKAHIEAMVKEQPGETVQVPRALHHAISNNGQIFRKFRNDFSVTVDHAGQAPPPKPTAPTNARANGGSLPLITDADDTTADAHSWTVVDQTSAEEGDIPWVLRGAAENVEKAKKAIQSALDQANKQNAVGYLVLPDPQTYRYVIGKGGANVNAIRKQSGCKITVPRDQTQGDAIEVVGTKEGVEKAKELILAAVKEGASPRPPRE</sequence>
<feature type="coiled-coil region" evidence="3">
    <location>
        <begin position="1098"/>
        <end position="1125"/>
    </location>
</feature>
<dbReference type="InterPro" id="IPR036612">
    <property type="entry name" value="KH_dom_type_1_sf"/>
</dbReference>
<dbReference type="Gene3D" id="3.30.1370.10">
    <property type="entry name" value="K Homology domain, type 1"/>
    <property type="match status" value="8"/>
</dbReference>
<feature type="domain" description="K Homology" evidence="5">
    <location>
        <begin position="782"/>
        <end position="853"/>
    </location>
</feature>
<evidence type="ECO:0000313" key="6">
    <source>
        <dbReference type="EMBL" id="KAK4043132.1"/>
    </source>
</evidence>
<comment type="caution">
    <text evidence="6">The sequence shown here is derived from an EMBL/GenBank/DDBJ whole genome shotgun (WGS) entry which is preliminary data.</text>
</comment>
<feature type="coiled-coil region" evidence="3">
    <location>
        <begin position="524"/>
        <end position="551"/>
    </location>
</feature>
<dbReference type="Pfam" id="PF00013">
    <property type="entry name" value="KH_1"/>
    <property type="match status" value="8"/>
</dbReference>
<accession>A0AAN6SUK3</accession>
<dbReference type="InterPro" id="IPR054548">
    <property type="entry name" value="SCP160-like_KH"/>
</dbReference>
<keyword evidence="1" id="KW-0677">Repeat</keyword>
<evidence type="ECO:0000313" key="7">
    <source>
        <dbReference type="Proteomes" id="UP001303115"/>
    </source>
</evidence>
<dbReference type="PANTHER" id="PTHR10627:SF31">
    <property type="entry name" value="DODECA-SATELLITE-BINDING PROTEIN 1, ISOFORM A"/>
    <property type="match status" value="1"/>
</dbReference>
<dbReference type="GO" id="GO:0005737">
    <property type="term" value="C:cytoplasm"/>
    <property type="evidence" value="ECO:0007669"/>
    <property type="project" value="TreeGrafter"/>
</dbReference>
<dbReference type="Proteomes" id="UP001303115">
    <property type="component" value="Unassembled WGS sequence"/>
</dbReference>
<evidence type="ECO:0000256" key="1">
    <source>
        <dbReference type="ARBA" id="ARBA00022737"/>
    </source>
</evidence>
<reference evidence="7" key="1">
    <citation type="journal article" date="2023" name="Mol. Phylogenet. Evol.">
        <title>Genome-scale phylogeny and comparative genomics of the fungal order Sordariales.</title>
        <authorList>
            <person name="Hensen N."/>
            <person name="Bonometti L."/>
            <person name="Westerberg I."/>
            <person name="Brannstrom I.O."/>
            <person name="Guillou S."/>
            <person name="Cros-Aarteil S."/>
            <person name="Calhoun S."/>
            <person name="Haridas S."/>
            <person name="Kuo A."/>
            <person name="Mondo S."/>
            <person name="Pangilinan J."/>
            <person name="Riley R."/>
            <person name="LaButti K."/>
            <person name="Andreopoulos B."/>
            <person name="Lipzen A."/>
            <person name="Chen C."/>
            <person name="Yan M."/>
            <person name="Daum C."/>
            <person name="Ng V."/>
            <person name="Clum A."/>
            <person name="Steindorff A."/>
            <person name="Ohm R.A."/>
            <person name="Martin F."/>
            <person name="Silar P."/>
            <person name="Natvig D.O."/>
            <person name="Lalanne C."/>
            <person name="Gautier V."/>
            <person name="Ament-Velasquez S.L."/>
            <person name="Kruys A."/>
            <person name="Hutchinson M.I."/>
            <person name="Powell A.J."/>
            <person name="Barry K."/>
            <person name="Miller A.N."/>
            <person name="Grigoriev I.V."/>
            <person name="Debuchy R."/>
            <person name="Gladieux P."/>
            <person name="Hiltunen Thoren M."/>
            <person name="Johannesson H."/>
        </authorList>
    </citation>
    <scope>NUCLEOTIDE SEQUENCE [LARGE SCALE GENOMIC DNA]</scope>
    <source>
        <strain evidence="7">CBS 284.82</strain>
    </source>
</reference>
<keyword evidence="7" id="KW-1185">Reference proteome</keyword>
<evidence type="ECO:0000256" key="2">
    <source>
        <dbReference type="PROSITE-ProRule" id="PRU00117"/>
    </source>
</evidence>
<feature type="domain" description="K Homology" evidence="5">
    <location>
        <begin position="1122"/>
        <end position="1191"/>
    </location>
</feature>
<name>A0AAN6SUK3_9PEZI</name>
<feature type="region of interest" description="Disordered" evidence="4">
    <location>
        <begin position="33"/>
        <end position="54"/>
    </location>
</feature>
<dbReference type="EMBL" id="MU854331">
    <property type="protein sequence ID" value="KAK4043132.1"/>
    <property type="molecule type" value="Genomic_DNA"/>
</dbReference>
<dbReference type="Pfam" id="PF22952">
    <property type="entry name" value="KH_11"/>
    <property type="match status" value="1"/>
</dbReference>
<feature type="domain" description="K Homology" evidence="5">
    <location>
        <begin position="619"/>
        <end position="682"/>
    </location>
</feature>
<evidence type="ECO:0000256" key="4">
    <source>
        <dbReference type="SAM" id="MobiDB-lite"/>
    </source>
</evidence>
<feature type="domain" description="K Homology" evidence="5">
    <location>
        <begin position="938"/>
        <end position="1006"/>
    </location>
</feature>
<evidence type="ECO:0000256" key="3">
    <source>
        <dbReference type="SAM" id="Coils"/>
    </source>
</evidence>
<dbReference type="InterPro" id="IPR004087">
    <property type="entry name" value="KH_dom"/>
</dbReference>
<feature type="domain" description="K Homology" evidence="5">
    <location>
        <begin position="857"/>
        <end position="934"/>
    </location>
</feature>
<dbReference type="GO" id="GO:0003729">
    <property type="term" value="F:mRNA binding"/>
    <property type="evidence" value="ECO:0007669"/>
    <property type="project" value="TreeGrafter"/>
</dbReference>
<dbReference type="CDD" id="cd22408">
    <property type="entry name" value="KH-I_Vigilin_rpt4"/>
    <property type="match status" value="1"/>
</dbReference>
<organism evidence="6 7">
    <name type="scientific">Parachaetomium inaequale</name>
    <dbReference type="NCBI Taxonomy" id="2588326"/>
    <lineage>
        <taxon>Eukaryota</taxon>
        <taxon>Fungi</taxon>
        <taxon>Dikarya</taxon>
        <taxon>Ascomycota</taxon>
        <taxon>Pezizomycotina</taxon>
        <taxon>Sordariomycetes</taxon>
        <taxon>Sordariomycetidae</taxon>
        <taxon>Sordariales</taxon>
        <taxon>Chaetomiaceae</taxon>
        <taxon>Parachaetomium</taxon>
    </lineage>
</organism>
<dbReference type="AlphaFoldDB" id="A0AAN6SUK3"/>
<keyword evidence="3" id="KW-0175">Coiled coil</keyword>
<dbReference type="PANTHER" id="PTHR10627">
    <property type="entry name" value="SCP160"/>
    <property type="match status" value="1"/>
</dbReference>
<dbReference type="PROSITE" id="PS50084">
    <property type="entry name" value="KH_TYPE_1"/>
    <property type="match status" value="8"/>
</dbReference>
<protein>
    <recommendedName>
        <fullName evidence="5">K Homology domain-containing protein</fullName>
    </recommendedName>
</protein>
<evidence type="ECO:0000259" key="5">
    <source>
        <dbReference type="SMART" id="SM00322"/>
    </source>
</evidence>
<feature type="region of interest" description="Disordered" evidence="4">
    <location>
        <begin position="731"/>
        <end position="755"/>
    </location>
</feature>
<gene>
    <name evidence="6" type="ORF">C8A01DRAFT_32773</name>
</gene>
<proteinExistence type="predicted"/>
<dbReference type="CDD" id="cd22449">
    <property type="entry name" value="KH-I_ScSCP160_rpt4"/>
    <property type="match status" value="1"/>
</dbReference>
<dbReference type="CDD" id="cd22450">
    <property type="entry name" value="KH-I_ScSCP160_rpt5"/>
    <property type="match status" value="1"/>
</dbReference>
<feature type="domain" description="K Homology" evidence="5">
    <location>
        <begin position="1007"/>
        <end position="1117"/>
    </location>
</feature>
<dbReference type="InterPro" id="IPR004088">
    <property type="entry name" value="KH_dom_type_1"/>
</dbReference>
<feature type="domain" description="K Homology" evidence="5">
    <location>
        <begin position="686"/>
        <end position="777"/>
    </location>
</feature>
<dbReference type="SMART" id="SM00322">
    <property type="entry name" value="KH"/>
    <property type="match status" value="9"/>
</dbReference>
<keyword evidence="2" id="KW-0694">RNA-binding</keyword>
<dbReference type="SUPFAM" id="SSF54791">
    <property type="entry name" value="Eukaryotic type KH-domain (KH-domain type I)"/>
    <property type="match status" value="7"/>
</dbReference>